<evidence type="ECO:0000256" key="2">
    <source>
        <dbReference type="ARBA" id="ARBA00009452"/>
    </source>
</evidence>
<dbReference type="Proteomes" id="UP000295070">
    <property type="component" value="Chromosome 20"/>
</dbReference>
<dbReference type="GO" id="GO:0051301">
    <property type="term" value="P:cell division"/>
    <property type="evidence" value="ECO:0007669"/>
    <property type="project" value="UniProtKB-UniRule"/>
</dbReference>
<accession>A0A484C3U8</accession>
<evidence type="ECO:0000256" key="3">
    <source>
        <dbReference type="ARBA" id="ARBA00011235"/>
    </source>
</evidence>
<keyword evidence="8 13" id="KW-0965">Cell junction</keyword>
<comment type="caution">
    <text evidence="16">The sequence shown here is derived from an EMBL/GenBank/DDBJ whole genome shotgun (WGS) entry which is preliminary data.</text>
</comment>
<feature type="compositionally biased region" description="Basic and acidic residues" evidence="14">
    <location>
        <begin position="450"/>
        <end position="470"/>
    </location>
</feature>
<dbReference type="GO" id="GO:0005819">
    <property type="term" value="C:spindle"/>
    <property type="evidence" value="ECO:0007669"/>
    <property type="project" value="UniProtKB-SubCell"/>
</dbReference>
<feature type="compositionally biased region" description="Low complexity" evidence="14">
    <location>
        <begin position="90"/>
        <end position="103"/>
    </location>
</feature>
<dbReference type="CDD" id="cd21199">
    <property type="entry name" value="CH_CYTS"/>
    <property type="match status" value="1"/>
</dbReference>
<evidence type="ECO:0000256" key="10">
    <source>
        <dbReference type="ARBA" id="ARBA00023212"/>
    </source>
</evidence>
<keyword evidence="17" id="KW-1185">Reference proteome</keyword>
<evidence type="ECO:0000256" key="13">
    <source>
        <dbReference type="RuleBase" id="RU367063"/>
    </source>
</evidence>
<proteinExistence type="inferred from homology"/>
<dbReference type="GO" id="GO:0005921">
    <property type="term" value="C:gap junction"/>
    <property type="evidence" value="ECO:0007669"/>
    <property type="project" value="UniProtKB-SubCell"/>
</dbReference>
<evidence type="ECO:0000256" key="6">
    <source>
        <dbReference type="ARBA" id="ARBA00022618"/>
    </source>
</evidence>
<dbReference type="SMART" id="SM00033">
    <property type="entry name" value="CH"/>
    <property type="match status" value="1"/>
</dbReference>
<feature type="compositionally biased region" description="Low complexity" evidence="14">
    <location>
        <begin position="143"/>
        <end position="165"/>
    </location>
</feature>
<dbReference type="Gene3D" id="1.10.418.10">
    <property type="entry name" value="Calponin-like domain"/>
    <property type="match status" value="1"/>
</dbReference>
<name>A0A484C3U8_PERFV</name>
<protein>
    <recommendedName>
        <fullName evidence="4 13">Cytospin-A</fullName>
    </recommendedName>
</protein>
<evidence type="ECO:0000256" key="14">
    <source>
        <dbReference type="SAM" id="MobiDB-lite"/>
    </source>
</evidence>
<dbReference type="PROSITE" id="PS50021">
    <property type="entry name" value="CH"/>
    <property type="match status" value="1"/>
</dbReference>
<evidence type="ECO:0000259" key="15">
    <source>
        <dbReference type="PROSITE" id="PS50021"/>
    </source>
</evidence>
<evidence type="ECO:0000256" key="9">
    <source>
        <dbReference type="ARBA" id="ARBA00023054"/>
    </source>
</evidence>
<dbReference type="GO" id="GO:0005737">
    <property type="term" value="C:cytoplasm"/>
    <property type="evidence" value="ECO:0007669"/>
    <property type="project" value="UniProtKB-UniRule"/>
</dbReference>
<dbReference type="InterPro" id="IPR050540">
    <property type="entry name" value="F-actin_Monoox_Mical"/>
</dbReference>
<feature type="region of interest" description="Disordered" evidence="14">
    <location>
        <begin position="1"/>
        <end position="175"/>
    </location>
</feature>
<dbReference type="InterPro" id="IPR036872">
    <property type="entry name" value="CH_dom_sf"/>
</dbReference>
<dbReference type="EMBL" id="SCKG01000020">
    <property type="protein sequence ID" value="TDG98648.1"/>
    <property type="molecule type" value="Genomic_DNA"/>
</dbReference>
<evidence type="ECO:0000256" key="1">
    <source>
        <dbReference type="ARBA" id="ARBA00004186"/>
    </source>
</evidence>
<comment type="function">
    <text evidence="12 13">Involved in cytokinesis and spindle organization. May play a role in actin cytoskeleton organization and microtubule stabilization and hence required for proper cell adhesion and migration.</text>
</comment>
<feature type="compositionally biased region" description="Basic and acidic residues" evidence="14">
    <location>
        <begin position="387"/>
        <end position="409"/>
    </location>
</feature>
<feature type="compositionally biased region" description="Pro residues" evidence="14">
    <location>
        <begin position="33"/>
        <end position="62"/>
    </location>
</feature>
<keyword evidence="9" id="KW-0175">Coiled coil</keyword>
<keyword evidence="11 13" id="KW-0131">Cell cycle</keyword>
<organism evidence="16 17">
    <name type="scientific">Perca flavescens</name>
    <name type="common">American yellow perch</name>
    <name type="synonym">Morone flavescens</name>
    <dbReference type="NCBI Taxonomy" id="8167"/>
    <lineage>
        <taxon>Eukaryota</taxon>
        <taxon>Metazoa</taxon>
        <taxon>Chordata</taxon>
        <taxon>Craniata</taxon>
        <taxon>Vertebrata</taxon>
        <taxon>Euteleostomi</taxon>
        <taxon>Actinopterygii</taxon>
        <taxon>Neopterygii</taxon>
        <taxon>Teleostei</taxon>
        <taxon>Neoteleostei</taxon>
        <taxon>Acanthomorphata</taxon>
        <taxon>Eupercaria</taxon>
        <taxon>Perciformes</taxon>
        <taxon>Percoidei</taxon>
        <taxon>Percidae</taxon>
        <taxon>Percinae</taxon>
        <taxon>Perca</taxon>
    </lineage>
</organism>
<dbReference type="PANTHER" id="PTHR23167:SF18">
    <property type="entry name" value="CYTOSPIN-A"/>
    <property type="match status" value="1"/>
</dbReference>
<sequence length="604" mass="65619">MGNFSSKDGHGPSGAHGDSFHTPPASPQSDGPPLIPDVPQLLPPTIPQPSPAAPVSSPPPVPVLTSSGKKVQSSTTPSSPPSEWKPHPPVSSNSSTIGSGVSPVHNKPRSIVGKEQAAFGRNGCPPTSTPRPLVSQQQAVAISPTKSPSSSWSASPVVVGGSSSGQNWRERDSGLSRSLLPAHEAGGSLGEELQKLLEESSTTLGINAGLDGATNTAEILRHLLTEVKNLKSTLQTERGEWLQFQADLQVAVSVADRLRAEAEEELTVLRTAHKDVERELAASQQSQKETDMQLETLRGELKESRQRLATLTQAPCQEPERSNGEPANSSESKEGTHRGRERGVYKLGREGLESRSQNELRKNVVSEEAKLDCKGVAKRYLRNVTNEDRSGEEVRSSETRRTVTTERSRSLSRLPASSGSLTMQNGTSQPNTASTVGPTNKNVGQLKGRRSLDWQDSRSSTDKGKREESLNKYNSALTEVPLSKSQDGFNLLLRRHGGSKRNSLLRWCQSQTQGYENIDITNFSSSWADGLAFCAVYHTYLPSHIPYTSLTPENKRENLNLAFKTGETVGIAQTLTVEEMLRAGGPDWQRVLSYVESIYRHFEM</sequence>
<evidence type="ECO:0000256" key="5">
    <source>
        <dbReference type="ARBA" id="ARBA00022490"/>
    </source>
</evidence>
<feature type="region of interest" description="Disordered" evidence="14">
    <location>
        <begin position="387"/>
        <end position="470"/>
    </location>
</feature>
<evidence type="ECO:0000256" key="12">
    <source>
        <dbReference type="ARBA" id="ARBA00025131"/>
    </source>
</evidence>
<dbReference type="PANTHER" id="PTHR23167">
    <property type="entry name" value="CALPONIN HOMOLOGY DOMAIN-CONTAINING PROTEIN DDB_G0272472-RELATED"/>
    <property type="match status" value="1"/>
</dbReference>
<dbReference type="FunFam" id="1.10.418.10:FF:000020">
    <property type="entry name" value="Cytospin-A isoform 1"/>
    <property type="match status" value="1"/>
</dbReference>
<comment type="subcellular location">
    <subcellularLocation>
        <location evidence="1 13">Cytoplasm</location>
        <location evidence="1 13">Cytoskeleton</location>
        <location evidence="1 13">Spindle</location>
    </subcellularLocation>
    <subcellularLocation>
        <location evidence="13">Cytoplasm</location>
        <location evidence="13">Cytoskeleton</location>
    </subcellularLocation>
    <subcellularLocation>
        <location evidence="13">Cell junction</location>
        <location evidence="13">Gap junction</location>
    </subcellularLocation>
</comment>
<evidence type="ECO:0000256" key="11">
    <source>
        <dbReference type="ARBA" id="ARBA00023306"/>
    </source>
</evidence>
<keyword evidence="6 13" id="KW-0132">Cell division</keyword>
<dbReference type="InterPro" id="IPR001715">
    <property type="entry name" value="CH_dom"/>
</dbReference>
<evidence type="ECO:0000256" key="7">
    <source>
        <dbReference type="ARBA" id="ARBA00022868"/>
    </source>
</evidence>
<dbReference type="SUPFAM" id="SSF47576">
    <property type="entry name" value="Calponin-homology domain, CH-domain"/>
    <property type="match status" value="1"/>
</dbReference>
<dbReference type="AlphaFoldDB" id="A0A484C3U8"/>
<feature type="domain" description="Calponin-homology (CH)" evidence="15">
    <location>
        <begin position="498"/>
        <end position="603"/>
    </location>
</feature>
<keyword evidence="7 13" id="KW-0303">Gap junction</keyword>
<keyword evidence="5 13" id="KW-0963">Cytoplasm</keyword>
<comment type="subunit">
    <text evidence="3 13">May interact with both microtubules and actin cytoskeleton.</text>
</comment>
<keyword evidence="10 13" id="KW-0206">Cytoskeleton</keyword>
<evidence type="ECO:0000313" key="17">
    <source>
        <dbReference type="Proteomes" id="UP000295070"/>
    </source>
</evidence>
<evidence type="ECO:0000313" key="16">
    <source>
        <dbReference type="EMBL" id="TDG98648.1"/>
    </source>
</evidence>
<comment type="similarity">
    <text evidence="2 13">Belongs to the cytospin-A family.</text>
</comment>
<evidence type="ECO:0000256" key="4">
    <source>
        <dbReference type="ARBA" id="ARBA00015657"/>
    </source>
</evidence>
<feature type="compositionally biased region" description="Basic and acidic residues" evidence="14">
    <location>
        <begin position="331"/>
        <end position="362"/>
    </location>
</feature>
<dbReference type="Pfam" id="PF00307">
    <property type="entry name" value="CH"/>
    <property type="match status" value="1"/>
</dbReference>
<feature type="compositionally biased region" description="Polar residues" evidence="14">
    <location>
        <begin position="422"/>
        <end position="443"/>
    </location>
</feature>
<feature type="region of interest" description="Disordered" evidence="14">
    <location>
        <begin position="311"/>
        <end position="362"/>
    </location>
</feature>
<reference evidence="16 17" key="1">
    <citation type="submission" date="2019-01" db="EMBL/GenBank/DDBJ databases">
        <title>A chromosome-scale genome assembly of the yellow perch, Perca flavescens.</title>
        <authorList>
            <person name="Feron R."/>
            <person name="Morvezen R."/>
            <person name="Bestin A."/>
            <person name="Haffray P."/>
            <person name="Klopp C."/>
            <person name="Zahm M."/>
            <person name="Cabau C."/>
            <person name="Roques C."/>
            <person name="Donnadieu C."/>
            <person name="Bouchez O."/>
            <person name="Christie M."/>
            <person name="Larson W."/>
            <person name="Guiguen Y."/>
        </authorList>
    </citation>
    <scope>NUCLEOTIDE SEQUENCE [LARGE SCALE GENOMIC DNA]</scope>
    <source>
        <strain evidence="16">YP-PL-M2</strain>
        <tissue evidence="16">Blood</tissue>
    </source>
</reference>
<feature type="compositionally biased region" description="Low complexity" evidence="14">
    <location>
        <begin position="411"/>
        <end position="421"/>
    </location>
</feature>
<evidence type="ECO:0000256" key="8">
    <source>
        <dbReference type="ARBA" id="ARBA00022949"/>
    </source>
</evidence>
<gene>
    <name evidence="16" type="ORF">EPR50_G00202850</name>
</gene>